<evidence type="ECO:0000256" key="4">
    <source>
        <dbReference type="ARBA" id="ARBA00022989"/>
    </source>
</evidence>
<feature type="transmembrane region" description="Helical" evidence="6">
    <location>
        <begin position="320"/>
        <end position="343"/>
    </location>
</feature>
<evidence type="ECO:0000256" key="1">
    <source>
        <dbReference type="ARBA" id="ARBA00004141"/>
    </source>
</evidence>
<organism evidence="7 8">
    <name type="scientific">Mycolicibacterium komossense</name>
    <dbReference type="NCBI Taxonomy" id="1779"/>
    <lineage>
        <taxon>Bacteria</taxon>
        <taxon>Bacillati</taxon>
        <taxon>Actinomycetota</taxon>
        <taxon>Actinomycetes</taxon>
        <taxon>Mycobacteriales</taxon>
        <taxon>Mycobacteriaceae</taxon>
        <taxon>Mycolicibacterium</taxon>
    </lineage>
</organism>
<keyword evidence="4 6" id="KW-1133">Transmembrane helix</keyword>
<evidence type="ECO:0000256" key="5">
    <source>
        <dbReference type="ARBA" id="ARBA00023136"/>
    </source>
</evidence>
<protein>
    <submittedName>
        <fullName evidence="7">Amino acid permease</fullName>
    </submittedName>
</protein>
<feature type="transmembrane region" description="Helical" evidence="6">
    <location>
        <begin position="177"/>
        <end position="199"/>
    </location>
</feature>
<feature type="transmembrane region" description="Helical" evidence="6">
    <location>
        <begin position="30"/>
        <end position="48"/>
    </location>
</feature>
<comment type="caution">
    <text evidence="7">The sequence shown here is derived from an EMBL/GenBank/DDBJ whole genome shotgun (WGS) entry which is preliminary data.</text>
</comment>
<name>A0ABT3C745_9MYCO</name>
<comment type="subcellular location">
    <subcellularLocation>
        <location evidence="1">Membrane</location>
        <topology evidence="1">Multi-pass membrane protein</topology>
    </subcellularLocation>
</comment>
<dbReference type="Proteomes" id="UP001526201">
    <property type="component" value="Unassembled WGS sequence"/>
</dbReference>
<keyword evidence="5 6" id="KW-0472">Membrane</keyword>
<evidence type="ECO:0000313" key="8">
    <source>
        <dbReference type="Proteomes" id="UP001526201"/>
    </source>
</evidence>
<sequence length="503" mass="53004">MNLTRTKSVERSIADTEESEHQLRKELGPVQLVVFGVGVILGTGIFVLTGEAAGEKAGPAIALSFVFSGIACALAALCYAEFASTVPVAGSAYTFSYASLGEMVAWIIGWDLILELALGASTVAVGWSGYFADLMDGAGLRIPGWAYGEGHNLVAAAIVLMLTAVLCMGIKISSQVNFVFVAIKVAIVLLVIVAGMFFIKWSNYSPFVPPSGSPAASGGKETASLLQDLGVSPGAFGVSGIFTGAALVFFAYIGFDIVATAAEETKKPQRDMPIGIFGSLGICTVLYVAVSLVVTGMVKYTDIKVDAPLAEAFRSVGHPAFATVISVGALVGLTTVILVLMLGQSRVFFAMSRDRLLPESFARVSPRFGTPLRTTILTGVAVALISTFVPLTALAELVNIGTLFAFVLVAIGVLVLRRTRPDLKRAFRCPAVPIVPVLAALTAFYLMLNLPTATWIRFFLWMALGLVVYFAHGRRSSRLATDPDYARDSRKGDAVSSSAGGTT</sequence>
<keyword evidence="8" id="KW-1185">Reference proteome</keyword>
<dbReference type="PIRSF" id="PIRSF006060">
    <property type="entry name" value="AA_transporter"/>
    <property type="match status" value="1"/>
</dbReference>
<feature type="transmembrane region" description="Helical" evidence="6">
    <location>
        <begin position="428"/>
        <end position="448"/>
    </location>
</feature>
<proteinExistence type="predicted"/>
<evidence type="ECO:0000256" key="2">
    <source>
        <dbReference type="ARBA" id="ARBA00022448"/>
    </source>
</evidence>
<evidence type="ECO:0000313" key="7">
    <source>
        <dbReference type="EMBL" id="MCV7225287.1"/>
    </source>
</evidence>
<dbReference type="EMBL" id="JACKTY010000014">
    <property type="protein sequence ID" value="MCV7225287.1"/>
    <property type="molecule type" value="Genomic_DNA"/>
</dbReference>
<keyword evidence="2" id="KW-0813">Transport</keyword>
<feature type="transmembrane region" description="Helical" evidence="6">
    <location>
        <begin position="276"/>
        <end position="300"/>
    </location>
</feature>
<dbReference type="Gene3D" id="1.20.1740.10">
    <property type="entry name" value="Amino acid/polyamine transporter I"/>
    <property type="match status" value="1"/>
</dbReference>
<evidence type="ECO:0000256" key="6">
    <source>
        <dbReference type="SAM" id="Phobius"/>
    </source>
</evidence>
<feature type="transmembrane region" description="Helical" evidence="6">
    <location>
        <begin position="150"/>
        <end position="170"/>
    </location>
</feature>
<dbReference type="InterPro" id="IPR002293">
    <property type="entry name" value="AA/rel_permease1"/>
</dbReference>
<feature type="transmembrane region" description="Helical" evidence="6">
    <location>
        <begin position="397"/>
        <end position="416"/>
    </location>
</feature>
<gene>
    <name evidence="7" type="ORF">H7J73_04465</name>
</gene>
<evidence type="ECO:0000256" key="3">
    <source>
        <dbReference type="ARBA" id="ARBA00022692"/>
    </source>
</evidence>
<dbReference type="Pfam" id="PF13520">
    <property type="entry name" value="AA_permease_2"/>
    <property type="match status" value="1"/>
</dbReference>
<dbReference type="PANTHER" id="PTHR43243:SF4">
    <property type="entry name" value="CATIONIC AMINO ACID TRANSPORTER 4"/>
    <property type="match status" value="1"/>
</dbReference>
<dbReference type="PANTHER" id="PTHR43243">
    <property type="entry name" value="INNER MEMBRANE TRANSPORTER YGJI-RELATED"/>
    <property type="match status" value="1"/>
</dbReference>
<feature type="transmembrane region" description="Helical" evidence="6">
    <location>
        <begin position="234"/>
        <end position="255"/>
    </location>
</feature>
<keyword evidence="3 6" id="KW-0812">Transmembrane</keyword>
<feature type="transmembrane region" description="Helical" evidence="6">
    <location>
        <begin position="60"/>
        <end position="82"/>
    </location>
</feature>
<reference evidence="7 8" key="1">
    <citation type="journal article" date="2022" name="BMC Genomics">
        <title>Comparative genome analysis of mycobacteria focusing on tRNA and non-coding RNA.</title>
        <authorList>
            <person name="Behra P.R.K."/>
            <person name="Pettersson B.M.F."/>
            <person name="Ramesh M."/>
            <person name="Das S."/>
            <person name="Dasgupta S."/>
            <person name="Kirsebom L.A."/>
        </authorList>
    </citation>
    <scope>NUCLEOTIDE SEQUENCE [LARGE SCALE GENOMIC DNA]</scope>
    <source>
        <strain evidence="7 8">DSM 44078</strain>
    </source>
</reference>
<feature type="transmembrane region" description="Helical" evidence="6">
    <location>
        <begin position="103"/>
        <end position="130"/>
    </location>
</feature>
<feature type="transmembrane region" description="Helical" evidence="6">
    <location>
        <begin position="454"/>
        <end position="471"/>
    </location>
</feature>
<accession>A0ABT3C745</accession>
<dbReference type="RefSeq" id="WP_264066055.1">
    <property type="nucleotide sequence ID" value="NZ_JACKTY010000014.1"/>
</dbReference>
<feature type="transmembrane region" description="Helical" evidence="6">
    <location>
        <begin position="372"/>
        <end position="391"/>
    </location>
</feature>